<dbReference type="RefSeq" id="XP_021873492.1">
    <property type="nucleotide sequence ID" value="XM_022014628.1"/>
</dbReference>
<gene>
    <name evidence="5" type="ORF">BD324DRAFT_614682</name>
</gene>
<proteinExistence type="predicted"/>
<dbReference type="InterPro" id="IPR035979">
    <property type="entry name" value="RBD_domain_sf"/>
</dbReference>
<dbReference type="CDD" id="cd12246">
    <property type="entry name" value="RRM1_U1A_like"/>
    <property type="match status" value="1"/>
</dbReference>
<dbReference type="PROSITE" id="PS50102">
    <property type="entry name" value="RRM"/>
    <property type="match status" value="1"/>
</dbReference>
<dbReference type="Gene3D" id="3.30.70.330">
    <property type="match status" value="2"/>
</dbReference>
<dbReference type="SMART" id="SM00360">
    <property type="entry name" value="RRM"/>
    <property type="match status" value="2"/>
</dbReference>
<dbReference type="GO" id="GO:0003723">
    <property type="term" value="F:RNA binding"/>
    <property type="evidence" value="ECO:0007669"/>
    <property type="project" value="UniProtKB-UniRule"/>
</dbReference>
<keyword evidence="6" id="KW-1185">Reference proteome</keyword>
<evidence type="ECO:0000313" key="6">
    <source>
        <dbReference type="Proteomes" id="UP000193218"/>
    </source>
</evidence>
<dbReference type="Proteomes" id="UP000193218">
    <property type="component" value="Unassembled WGS sequence"/>
</dbReference>
<evidence type="ECO:0000256" key="3">
    <source>
        <dbReference type="SAM" id="MobiDB-lite"/>
    </source>
</evidence>
<dbReference type="EMBL" id="NBSH01000002">
    <property type="protein sequence ID" value="ORX39707.1"/>
    <property type="molecule type" value="Genomic_DNA"/>
</dbReference>
<name>A0A1Y1UQ64_9TREE</name>
<feature type="compositionally biased region" description="Low complexity" evidence="3">
    <location>
        <begin position="222"/>
        <end position="235"/>
    </location>
</feature>
<dbReference type="InterPro" id="IPR012677">
    <property type="entry name" value="Nucleotide-bd_a/b_plait_sf"/>
</dbReference>
<keyword evidence="1 2" id="KW-0694">RNA-binding</keyword>
<dbReference type="Pfam" id="PF00076">
    <property type="entry name" value="RRM_1"/>
    <property type="match status" value="1"/>
</dbReference>
<evidence type="ECO:0000313" key="5">
    <source>
        <dbReference type="EMBL" id="ORX39707.1"/>
    </source>
</evidence>
<feature type="region of interest" description="Disordered" evidence="3">
    <location>
        <begin position="221"/>
        <end position="244"/>
    </location>
</feature>
<dbReference type="FunFam" id="3.30.70.330:FF:000039">
    <property type="entry name" value="U1 small nuclear ribonucleoprotein A"/>
    <property type="match status" value="1"/>
</dbReference>
<evidence type="ECO:0000256" key="1">
    <source>
        <dbReference type="ARBA" id="ARBA00022884"/>
    </source>
</evidence>
<reference evidence="5 6" key="1">
    <citation type="submission" date="2017-03" db="EMBL/GenBank/DDBJ databases">
        <title>Widespread Adenine N6-methylation of Active Genes in Fungi.</title>
        <authorList>
            <consortium name="DOE Joint Genome Institute"/>
            <person name="Mondo S.J."/>
            <person name="Dannebaum R.O."/>
            <person name="Kuo R.C."/>
            <person name="Louie K.B."/>
            <person name="Bewick A.J."/>
            <person name="Labutti K."/>
            <person name="Haridas S."/>
            <person name="Kuo A."/>
            <person name="Salamov A."/>
            <person name="Ahrendt S.R."/>
            <person name="Lau R."/>
            <person name="Bowen B.P."/>
            <person name="Lipzen A."/>
            <person name="Sullivan W."/>
            <person name="Andreopoulos W.B."/>
            <person name="Clum A."/>
            <person name="Lindquist E."/>
            <person name="Daum C."/>
            <person name="Northen T.R."/>
            <person name="Ramamoorthy G."/>
            <person name="Schmitz R.J."/>
            <person name="Gryganskyi A."/>
            <person name="Culley D."/>
            <person name="Magnuson J."/>
            <person name="James T.Y."/>
            <person name="O'Malley M.A."/>
            <person name="Stajich J.E."/>
            <person name="Spatafora J.W."/>
            <person name="Visel A."/>
            <person name="Grigoriev I.V."/>
        </authorList>
    </citation>
    <scope>NUCLEOTIDE SEQUENCE [LARGE SCALE GENOMIC DNA]</scope>
    <source>
        <strain evidence="5 6">NRRL Y-17943</strain>
    </source>
</reference>
<accession>A0A1Y1UQ64</accession>
<evidence type="ECO:0000256" key="2">
    <source>
        <dbReference type="PROSITE-ProRule" id="PRU00176"/>
    </source>
</evidence>
<dbReference type="PANTHER" id="PTHR10501">
    <property type="entry name" value="U1 SMALL NUCLEAR RIBONUCLEOPROTEIN A/U2 SMALL NUCLEAR RIBONUCLEOPROTEIN B"/>
    <property type="match status" value="1"/>
</dbReference>
<feature type="domain" description="RRM" evidence="4">
    <location>
        <begin position="8"/>
        <end position="87"/>
    </location>
</feature>
<dbReference type="InterPro" id="IPR000504">
    <property type="entry name" value="RRM_dom"/>
</dbReference>
<dbReference type="InParanoid" id="A0A1Y1UQ64"/>
<protein>
    <recommendedName>
        <fullName evidence="4">RRM domain-containing protein</fullName>
    </recommendedName>
</protein>
<feature type="compositionally biased region" description="Acidic residues" evidence="3">
    <location>
        <begin position="167"/>
        <end position="183"/>
    </location>
</feature>
<dbReference type="SUPFAM" id="SSF54928">
    <property type="entry name" value="RNA-binding domain, RBD"/>
    <property type="match status" value="2"/>
</dbReference>
<dbReference type="GeneID" id="33556436"/>
<dbReference type="STRING" id="4999.A0A1Y1UQ64"/>
<sequence length="278" mass="29435">MALQTPSLSLYITNIESKVKKPELRSQLYALFTPYGRVIDVTAKKHDGGRGQAFVTFDDQASATSAMRGLTGESFYGKPLSITYSKKPSNATLSRLDPSASRDAAAIKAAKLVVSRAQGEYEQLEKEREDEEAGRGGGGGGAGAKRDLEDGEGGDASGRNTKKPKVEEDEAMEIEMDEDEDEGAAASSSGGVALLCSNLPPECNEMVLSALFGQYAGFTKASPLSSSTSLPSSHSKQNPGAKSFRVTFGSKAEAEAALQPTKGYLMQPGWEMNVSLES</sequence>
<evidence type="ECO:0000259" key="4">
    <source>
        <dbReference type="PROSITE" id="PS50102"/>
    </source>
</evidence>
<comment type="caution">
    <text evidence="5">The sequence shown here is derived from an EMBL/GenBank/DDBJ whole genome shotgun (WGS) entry which is preliminary data.</text>
</comment>
<dbReference type="AlphaFoldDB" id="A0A1Y1UQ64"/>
<organism evidence="5 6">
    <name type="scientific">Kockovaella imperatae</name>
    <dbReference type="NCBI Taxonomy" id="4999"/>
    <lineage>
        <taxon>Eukaryota</taxon>
        <taxon>Fungi</taxon>
        <taxon>Dikarya</taxon>
        <taxon>Basidiomycota</taxon>
        <taxon>Agaricomycotina</taxon>
        <taxon>Tremellomycetes</taxon>
        <taxon>Tremellales</taxon>
        <taxon>Cuniculitremaceae</taxon>
        <taxon>Kockovaella</taxon>
    </lineage>
</organism>
<dbReference type="OrthoDB" id="277802at2759"/>
<feature type="region of interest" description="Disordered" evidence="3">
    <location>
        <begin position="121"/>
        <end position="195"/>
    </location>
</feature>